<dbReference type="InterPro" id="IPR041588">
    <property type="entry name" value="Integrase_H2C2"/>
</dbReference>
<dbReference type="PANTHER" id="PTHR37984">
    <property type="entry name" value="PROTEIN CBG26694"/>
    <property type="match status" value="1"/>
</dbReference>
<dbReference type="EC" id="2.7.7.49" evidence="1"/>
<dbReference type="InterPro" id="IPR001878">
    <property type="entry name" value="Znf_CCHC"/>
</dbReference>
<keyword evidence="3" id="KW-0808">Transferase</keyword>
<dbReference type="Pfam" id="PF03732">
    <property type="entry name" value="Retrotrans_gag"/>
    <property type="match status" value="1"/>
</dbReference>
<evidence type="ECO:0000256" key="9">
    <source>
        <dbReference type="ARBA" id="ARBA00022801"/>
    </source>
</evidence>
<keyword evidence="14" id="KW-0238">DNA-binding</keyword>
<organism evidence="22 23">
    <name type="scientific">Platanthera zijinensis</name>
    <dbReference type="NCBI Taxonomy" id="2320716"/>
    <lineage>
        <taxon>Eukaryota</taxon>
        <taxon>Viridiplantae</taxon>
        <taxon>Streptophyta</taxon>
        <taxon>Embryophyta</taxon>
        <taxon>Tracheophyta</taxon>
        <taxon>Spermatophyta</taxon>
        <taxon>Magnoliopsida</taxon>
        <taxon>Liliopsida</taxon>
        <taxon>Asparagales</taxon>
        <taxon>Orchidaceae</taxon>
        <taxon>Orchidoideae</taxon>
        <taxon>Orchideae</taxon>
        <taxon>Orchidinae</taxon>
        <taxon>Platanthera</taxon>
    </lineage>
</organism>
<evidence type="ECO:0000256" key="5">
    <source>
        <dbReference type="ARBA" id="ARBA00022722"/>
    </source>
</evidence>
<evidence type="ECO:0000256" key="4">
    <source>
        <dbReference type="ARBA" id="ARBA00022695"/>
    </source>
</evidence>
<dbReference type="InterPro" id="IPR043502">
    <property type="entry name" value="DNA/RNA_pol_sf"/>
</dbReference>
<dbReference type="CDD" id="cd09274">
    <property type="entry name" value="RNase_HI_RT_Ty3"/>
    <property type="match status" value="1"/>
</dbReference>
<dbReference type="Pfam" id="PF00078">
    <property type="entry name" value="RVT_1"/>
    <property type="match status" value="1"/>
</dbReference>
<dbReference type="SUPFAM" id="SSF53098">
    <property type="entry name" value="Ribonuclease H-like"/>
    <property type="match status" value="1"/>
</dbReference>
<sequence>MSRRPSTRSTPQSVGESSGAQSNAMIEGLRQSNEALSKQVVDLQSQVQSLLAVVAGQIPRVQDPAVGQAIPIPPAPLVPPVVVPPEMAFISQFQRLRPPTYDGKADYMVLDDWMISIEEMFSYSGITDNQKVMLAAYQLKGVAKGWWLREKEGLKDECSWESFKELLLSKFLPSVERDRLMKDFLHLKQRQLTVSEYEIEFSKLSRFAPDLVSTDENRSKRFLAGLRSDVQQLASAYATSSYAGIMEAALKVEAIDNAKNRGQQLRKDKRKSDEGKGTQVPDAAPRKRNKEVCSFCGRPGHPLERCYQRLGAQKKEQIHAIQGNPRKDLLCSVCKKPGHNAAHCWKKTRSCFLCGQEGHLKYQCPQAQPTLQPVPLQALPPPQRVDKGKGKLNVVSMEEAQTSTQVISGRFKVKNRWARVLFDSGATHSFVARAFVERYRLDLDRVGDAFCVKFPSGESVVSDQGIQSCPILLGDFLAIADLKLLDLEDFDVILGMDWLSRYDAVIQCKGKRLDFRMDNGQPGSVYGYPRQDSPTISAVCARKLVDSGCFACLVSVLETKVSLPCLEEIPVVRDFSDVFPANLPGLPPDRDVEFVIDLEPGTRTIAKAPYWMAPRELEELRIQLDELLENGFIRPSSSPWGAPVLFVKKKDGSMRLCIDYRELNKVTIKNRYPLPRIDDLFDQLRGSAVFSKIDLRSGYHQLRIRESDIPRTAFRSRHGHFEFLVMSFGLTNALSAFMDMMNRVFKDFLDKFVVVFIDDVLVYSRNVEEHDQHLRLVLSALRNHKLFAKLSKCEFWLPQVSFLGHVVNKDGISVDPEKVAAVMEWTRPATPKEIRSFLGLAGYYRRFVEGFSTVSAPLTKLTQKNAAFVWSDKCEEAFQELKNRLCTAPILTLPTEGLDYAIYVDASHAGLGCVLMQEGKVVAYGSRQLKIHERNYPTHDLEFAAVIYALKLWRHLLYGAQCKIYTDHKSLKYVFTQKELNLRQRRWLEYVADYEVEILYHLGKANVVADALSRKTGKIFNLSAELLVEEFLLMDISVGRCDSPSSLEVSEPSWISLTRLHQKDDPDLLHLHNRTEKGELPDFSIDDAGTLKYRGRFCVPNFRDIRVKLCNEEHGSSVAYHPGSTKMYKDLKQIAWWIGMKGDIARFVSECFTCKRVKADHGRPGGKLAPLEIPTWKWESISMDFITGLPRSPRGHDSVWVIVDRLIKCVHFVPFQIGYSMKKIAELYLNEVIRLHGVPVSIVSDRDSRFMSRFWKSLQEGLGTDLRYSTAYHPQTNGQTERVNHIVEDMIRCYILDYGGAWDERLRLMEFAYNNSYQESLQMAPFEALYGRRCRTPLFWAEVGERPLLGPDALEEMEVSVKLIREKLRIAQERYEKNANRRRSVLEFSVGDMVFLKVSPMVGVKRFGKNHKLDPRYVGPFEIVERIGVSAYKLKLPANFPGVHNVFHVSQLRRCVLSDRQVLDAVPQLEPNLSYVEVPIRVLDVQDRVLRRKTIPMVKILWRNQDVESATWELESAMREAHPHLFS</sequence>
<feature type="region of interest" description="Disordered" evidence="18">
    <location>
        <begin position="261"/>
        <end position="286"/>
    </location>
</feature>
<evidence type="ECO:0000256" key="10">
    <source>
        <dbReference type="ARBA" id="ARBA00022842"/>
    </source>
</evidence>
<dbReference type="Gene3D" id="3.30.420.10">
    <property type="entry name" value="Ribonuclease H-like superfamily/Ribonuclease H"/>
    <property type="match status" value="1"/>
</dbReference>
<dbReference type="InterPro" id="IPR005162">
    <property type="entry name" value="Retrotrans_gag_dom"/>
</dbReference>
<evidence type="ECO:0000256" key="15">
    <source>
        <dbReference type="ARBA" id="ARBA00023172"/>
    </source>
</evidence>
<keyword evidence="8" id="KW-0255">Endonuclease</keyword>
<evidence type="ECO:0000256" key="3">
    <source>
        <dbReference type="ARBA" id="ARBA00022679"/>
    </source>
</evidence>
<evidence type="ECO:0000256" key="2">
    <source>
        <dbReference type="ARBA" id="ARBA00022670"/>
    </source>
</evidence>
<dbReference type="InterPro" id="IPR000477">
    <property type="entry name" value="RT_dom"/>
</dbReference>
<keyword evidence="17" id="KW-0175">Coiled coil</keyword>
<evidence type="ECO:0000256" key="12">
    <source>
        <dbReference type="ARBA" id="ARBA00022918"/>
    </source>
</evidence>
<dbReference type="PROSITE" id="PS50878">
    <property type="entry name" value="RT_POL"/>
    <property type="match status" value="1"/>
</dbReference>
<dbReference type="GO" id="GO:0003964">
    <property type="term" value="F:RNA-directed DNA polymerase activity"/>
    <property type="evidence" value="ECO:0007669"/>
    <property type="project" value="UniProtKB-KW"/>
</dbReference>
<dbReference type="Pfam" id="PF08284">
    <property type="entry name" value="RVP_2"/>
    <property type="match status" value="1"/>
</dbReference>
<dbReference type="Gene3D" id="3.10.20.370">
    <property type="match status" value="1"/>
</dbReference>
<accession>A0AAP0G7S6</accession>
<keyword evidence="16" id="KW-0862">Zinc</keyword>
<evidence type="ECO:0000256" key="13">
    <source>
        <dbReference type="ARBA" id="ARBA00022932"/>
    </source>
</evidence>
<evidence type="ECO:0000256" key="14">
    <source>
        <dbReference type="ARBA" id="ARBA00023125"/>
    </source>
</evidence>
<evidence type="ECO:0000259" key="19">
    <source>
        <dbReference type="PROSITE" id="PS50158"/>
    </source>
</evidence>
<evidence type="ECO:0000256" key="8">
    <source>
        <dbReference type="ARBA" id="ARBA00022759"/>
    </source>
</evidence>
<dbReference type="GO" id="GO:0004190">
    <property type="term" value="F:aspartic-type endopeptidase activity"/>
    <property type="evidence" value="ECO:0007669"/>
    <property type="project" value="UniProtKB-KW"/>
</dbReference>
<dbReference type="GO" id="GO:0008270">
    <property type="term" value="F:zinc ion binding"/>
    <property type="evidence" value="ECO:0007669"/>
    <property type="project" value="UniProtKB-KW"/>
</dbReference>
<dbReference type="Gene3D" id="4.10.60.10">
    <property type="entry name" value="Zinc finger, CCHC-type"/>
    <property type="match status" value="1"/>
</dbReference>
<evidence type="ECO:0000313" key="22">
    <source>
        <dbReference type="EMBL" id="KAK8942809.1"/>
    </source>
</evidence>
<dbReference type="InterPro" id="IPR041373">
    <property type="entry name" value="RT_RNaseH"/>
</dbReference>
<evidence type="ECO:0000256" key="17">
    <source>
        <dbReference type="SAM" id="Coils"/>
    </source>
</evidence>
<comment type="caution">
    <text evidence="22">The sequence shown here is derived from an EMBL/GenBank/DDBJ whole genome shotgun (WGS) entry which is preliminary data.</text>
</comment>
<dbReference type="SUPFAM" id="SSF57756">
    <property type="entry name" value="Retrovirus zinc finger-like domains"/>
    <property type="match status" value="1"/>
</dbReference>
<dbReference type="PANTHER" id="PTHR37984:SF5">
    <property type="entry name" value="PROTEIN NYNRIN-LIKE"/>
    <property type="match status" value="1"/>
</dbReference>
<dbReference type="GO" id="GO:0015074">
    <property type="term" value="P:DNA integration"/>
    <property type="evidence" value="ECO:0007669"/>
    <property type="project" value="UniProtKB-KW"/>
</dbReference>
<dbReference type="GO" id="GO:0006508">
    <property type="term" value="P:proteolysis"/>
    <property type="evidence" value="ECO:0007669"/>
    <property type="project" value="UniProtKB-KW"/>
</dbReference>
<dbReference type="Gene3D" id="2.40.70.10">
    <property type="entry name" value="Acid Proteases"/>
    <property type="match status" value="1"/>
</dbReference>
<dbReference type="InterPro" id="IPR036875">
    <property type="entry name" value="Znf_CCHC_sf"/>
</dbReference>
<dbReference type="SMART" id="SM00343">
    <property type="entry name" value="ZnF_C2HC"/>
    <property type="match status" value="3"/>
</dbReference>
<keyword evidence="15" id="KW-0233">DNA recombination</keyword>
<keyword evidence="16" id="KW-0863">Zinc-finger</keyword>
<dbReference type="InterPro" id="IPR012337">
    <property type="entry name" value="RNaseH-like_sf"/>
</dbReference>
<dbReference type="Pfam" id="PF17917">
    <property type="entry name" value="RT_RNaseH"/>
    <property type="match status" value="1"/>
</dbReference>
<keyword evidence="2" id="KW-0645">Protease</keyword>
<protein>
    <recommendedName>
        <fullName evidence="1">RNA-directed DNA polymerase</fullName>
        <ecNumber evidence="1">2.7.7.49</ecNumber>
    </recommendedName>
</protein>
<dbReference type="InterPro" id="IPR043128">
    <property type="entry name" value="Rev_trsase/Diguanyl_cyclase"/>
</dbReference>
<keyword evidence="13" id="KW-0239">DNA-directed DNA polymerase</keyword>
<gene>
    <name evidence="22" type="ORF">KSP39_PZI009568</name>
</gene>
<keyword evidence="5" id="KW-0540">Nuclease</keyword>
<evidence type="ECO:0000256" key="11">
    <source>
        <dbReference type="ARBA" id="ARBA00022908"/>
    </source>
</evidence>
<dbReference type="Gene3D" id="3.10.10.10">
    <property type="entry name" value="HIV Type 1 Reverse Transcriptase, subunit A, domain 1"/>
    <property type="match status" value="1"/>
</dbReference>
<feature type="domain" description="Reverse transcriptase" evidence="20">
    <location>
        <begin position="628"/>
        <end position="807"/>
    </location>
</feature>
<dbReference type="Proteomes" id="UP001418222">
    <property type="component" value="Unassembled WGS sequence"/>
</dbReference>
<keyword evidence="11" id="KW-0229">DNA integration</keyword>
<evidence type="ECO:0000256" key="18">
    <source>
        <dbReference type="SAM" id="MobiDB-lite"/>
    </source>
</evidence>
<evidence type="ECO:0000259" key="21">
    <source>
        <dbReference type="PROSITE" id="PS50994"/>
    </source>
</evidence>
<evidence type="ECO:0000256" key="6">
    <source>
        <dbReference type="ARBA" id="ARBA00022723"/>
    </source>
</evidence>
<keyword evidence="23" id="KW-1185">Reference proteome</keyword>
<dbReference type="GO" id="GO:0003887">
    <property type="term" value="F:DNA-directed DNA polymerase activity"/>
    <property type="evidence" value="ECO:0007669"/>
    <property type="project" value="UniProtKB-KW"/>
</dbReference>
<keyword evidence="10" id="KW-0460">Magnesium</keyword>
<dbReference type="EMBL" id="JBBWWQ010000007">
    <property type="protein sequence ID" value="KAK8942809.1"/>
    <property type="molecule type" value="Genomic_DNA"/>
</dbReference>
<dbReference type="GO" id="GO:0004519">
    <property type="term" value="F:endonuclease activity"/>
    <property type="evidence" value="ECO:0007669"/>
    <property type="project" value="UniProtKB-KW"/>
</dbReference>
<keyword evidence="4" id="KW-0548">Nucleotidyltransferase</keyword>
<keyword evidence="6" id="KW-0479">Metal-binding</keyword>
<dbReference type="Gene3D" id="1.10.340.70">
    <property type="match status" value="1"/>
</dbReference>
<dbReference type="Pfam" id="PF17921">
    <property type="entry name" value="Integrase_H2C2"/>
    <property type="match status" value="1"/>
</dbReference>
<evidence type="ECO:0000256" key="7">
    <source>
        <dbReference type="ARBA" id="ARBA00022750"/>
    </source>
</evidence>
<dbReference type="PROSITE" id="PS50994">
    <property type="entry name" value="INTEGRASE"/>
    <property type="match status" value="1"/>
</dbReference>
<dbReference type="FunFam" id="3.30.70.270:FF:000020">
    <property type="entry name" value="Transposon Tf2-6 polyprotein-like Protein"/>
    <property type="match status" value="1"/>
</dbReference>
<proteinExistence type="predicted"/>
<feature type="compositionally biased region" description="Polar residues" evidence="18">
    <location>
        <begin position="12"/>
        <end position="22"/>
    </location>
</feature>
<dbReference type="PROSITE" id="PS50158">
    <property type="entry name" value="ZF_CCHC"/>
    <property type="match status" value="1"/>
</dbReference>
<dbReference type="InterPro" id="IPR036397">
    <property type="entry name" value="RNaseH_sf"/>
</dbReference>
<evidence type="ECO:0000256" key="1">
    <source>
        <dbReference type="ARBA" id="ARBA00012493"/>
    </source>
</evidence>
<dbReference type="SUPFAM" id="SSF50630">
    <property type="entry name" value="Acid proteases"/>
    <property type="match status" value="1"/>
</dbReference>
<dbReference type="CDD" id="cd01647">
    <property type="entry name" value="RT_LTR"/>
    <property type="match status" value="1"/>
</dbReference>
<dbReference type="InterPro" id="IPR050951">
    <property type="entry name" value="Retrovirus_Pol_polyprotein"/>
</dbReference>
<feature type="domain" description="CCHC-type" evidence="19">
    <location>
        <begin position="351"/>
        <end position="366"/>
    </location>
</feature>
<evidence type="ECO:0000256" key="16">
    <source>
        <dbReference type="PROSITE-ProRule" id="PRU00047"/>
    </source>
</evidence>
<evidence type="ECO:0000259" key="20">
    <source>
        <dbReference type="PROSITE" id="PS50878"/>
    </source>
</evidence>
<reference evidence="22 23" key="1">
    <citation type="journal article" date="2022" name="Nat. Plants">
        <title>Genomes of leafy and leafless Platanthera orchids illuminate the evolution of mycoheterotrophy.</title>
        <authorList>
            <person name="Li M.H."/>
            <person name="Liu K.W."/>
            <person name="Li Z."/>
            <person name="Lu H.C."/>
            <person name="Ye Q.L."/>
            <person name="Zhang D."/>
            <person name="Wang J.Y."/>
            <person name="Li Y.F."/>
            <person name="Zhong Z.M."/>
            <person name="Liu X."/>
            <person name="Yu X."/>
            <person name="Liu D.K."/>
            <person name="Tu X.D."/>
            <person name="Liu B."/>
            <person name="Hao Y."/>
            <person name="Liao X.Y."/>
            <person name="Jiang Y.T."/>
            <person name="Sun W.H."/>
            <person name="Chen J."/>
            <person name="Chen Y.Q."/>
            <person name="Ai Y."/>
            <person name="Zhai J.W."/>
            <person name="Wu S.S."/>
            <person name="Zhou Z."/>
            <person name="Hsiao Y.Y."/>
            <person name="Wu W.L."/>
            <person name="Chen Y.Y."/>
            <person name="Lin Y.F."/>
            <person name="Hsu J.L."/>
            <person name="Li C.Y."/>
            <person name="Wang Z.W."/>
            <person name="Zhao X."/>
            <person name="Zhong W.Y."/>
            <person name="Ma X.K."/>
            <person name="Ma L."/>
            <person name="Huang J."/>
            <person name="Chen G.Z."/>
            <person name="Huang M.Z."/>
            <person name="Huang L."/>
            <person name="Peng D.H."/>
            <person name="Luo Y.B."/>
            <person name="Zou S.Q."/>
            <person name="Chen S.P."/>
            <person name="Lan S."/>
            <person name="Tsai W.C."/>
            <person name="Van de Peer Y."/>
            <person name="Liu Z.J."/>
        </authorList>
    </citation>
    <scope>NUCLEOTIDE SEQUENCE [LARGE SCALE GENOMIC DNA]</scope>
    <source>
        <strain evidence="22">Lor287</strain>
    </source>
</reference>
<dbReference type="Gene3D" id="3.30.70.270">
    <property type="match status" value="2"/>
</dbReference>
<dbReference type="GO" id="GO:0006310">
    <property type="term" value="P:DNA recombination"/>
    <property type="evidence" value="ECO:0007669"/>
    <property type="project" value="UniProtKB-KW"/>
</dbReference>
<dbReference type="InterPro" id="IPR056924">
    <property type="entry name" value="SH3_Tf2-1"/>
</dbReference>
<dbReference type="Pfam" id="PF24626">
    <property type="entry name" value="SH3_Tf2-1"/>
    <property type="match status" value="1"/>
</dbReference>
<feature type="domain" description="Integrase catalytic" evidence="21">
    <location>
        <begin position="1170"/>
        <end position="1333"/>
    </location>
</feature>
<dbReference type="SUPFAM" id="SSF56672">
    <property type="entry name" value="DNA/RNA polymerases"/>
    <property type="match status" value="1"/>
</dbReference>
<dbReference type="InterPro" id="IPR021109">
    <property type="entry name" value="Peptidase_aspartic_dom_sf"/>
</dbReference>
<dbReference type="InterPro" id="IPR001584">
    <property type="entry name" value="Integrase_cat-core"/>
</dbReference>
<keyword evidence="7" id="KW-0064">Aspartyl protease</keyword>
<keyword evidence="12" id="KW-0695">RNA-directed DNA polymerase</keyword>
<feature type="coiled-coil region" evidence="17">
    <location>
        <begin position="26"/>
        <end position="53"/>
    </location>
</feature>
<name>A0AAP0G7S6_9ASPA</name>
<dbReference type="GO" id="GO:0003677">
    <property type="term" value="F:DNA binding"/>
    <property type="evidence" value="ECO:0007669"/>
    <property type="project" value="UniProtKB-KW"/>
</dbReference>
<keyword evidence="9" id="KW-0378">Hydrolase</keyword>
<dbReference type="CDD" id="cd00303">
    <property type="entry name" value="retropepsin_like"/>
    <property type="match status" value="1"/>
</dbReference>
<feature type="region of interest" description="Disordered" evidence="18">
    <location>
        <begin position="1"/>
        <end position="22"/>
    </location>
</feature>
<evidence type="ECO:0000313" key="23">
    <source>
        <dbReference type="Proteomes" id="UP001418222"/>
    </source>
</evidence>